<keyword evidence="1" id="KW-1133">Transmembrane helix</keyword>
<dbReference type="InterPro" id="IPR005625">
    <property type="entry name" value="PepSY-ass_TM"/>
</dbReference>
<dbReference type="PANTHER" id="PTHR34219">
    <property type="entry name" value="IRON-REGULATED INNER MEMBRANE PROTEIN-RELATED"/>
    <property type="match status" value="1"/>
</dbReference>
<dbReference type="Gene3D" id="2.130.10.10">
    <property type="entry name" value="YVTN repeat-like/Quinoprotein amine dehydrogenase"/>
    <property type="match status" value="1"/>
</dbReference>
<keyword evidence="3" id="KW-1185">Reference proteome</keyword>
<name>A0A399STX9_9BACT</name>
<gene>
    <name evidence="2" type="ORF">D1614_22190</name>
</gene>
<feature type="transmembrane region" description="Helical" evidence="1">
    <location>
        <begin position="219"/>
        <end position="241"/>
    </location>
</feature>
<sequence length="509" mass="57479">MAMKRTRVIKLFKKLHRWPAVVIAFIAVLFAISGIIMNHRGVFSSIDVSRNILPANYTYSNWNQSAVRGSVELDSSALLIYGNVGIWKSDPALLAFEDFNEGFPKGIDNRKIYSLIVFQQKLYAGTHLGLYFRAVENGKWEKIQLPVKNDRIADLALKGDSLLVLTRDYLLVSTDGASFHSTQLPAPTDYVRKTGLFDTFWQLHSGELFGLTGKLIVDLLGIITIVLSVTGLLHFFFPGIIRRRKKKAKPTKSYVSVKKQNLHWHNVLGYIFALFLLINTFAGIHLRPPLLIAIANKQVGIIPGTHLDSPNPWFDKLRRVYWDEHRKRYLFSTSDGFYFAEPTLRDPLVPAFSQPPVSVMGCNILEPLNRHQMLVGSFSGIFTWNVETGRVSDFFSGAPYQAPTGMTSPIGANMAAGLVKSKNQAWWFDYNQGAIALSGKPFPEMPQQIRKDSPMSLWNVSQEIHTGRIFENILGPFYILFVPLAGICLLIVLISGVIVWWMVYRKKRG</sequence>
<dbReference type="Pfam" id="PF03929">
    <property type="entry name" value="PepSY_TM"/>
    <property type="match status" value="2"/>
</dbReference>
<dbReference type="AlphaFoldDB" id="A0A399STX9"/>
<keyword evidence="1" id="KW-0812">Transmembrane</keyword>
<accession>A0A399STX9</accession>
<reference evidence="2 3" key="1">
    <citation type="submission" date="2018-08" db="EMBL/GenBank/DDBJ databases">
        <title>Pallidiluteibacterium maritimus gen. nov., sp. nov., isolated from coastal sediment.</title>
        <authorList>
            <person name="Zhou L.Y."/>
        </authorList>
    </citation>
    <scope>NUCLEOTIDE SEQUENCE [LARGE SCALE GENOMIC DNA]</scope>
    <source>
        <strain evidence="2 3">XSD2</strain>
    </source>
</reference>
<dbReference type="InterPro" id="IPR015943">
    <property type="entry name" value="WD40/YVTN_repeat-like_dom_sf"/>
</dbReference>
<dbReference type="PANTHER" id="PTHR34219:SF3">
    <property type="entry name" value="BLL7967 PROTEIN"/>
    <property type="match status" value="1"/>
</dbReference>
<protein>
    <submittedName>
        <fullName evidence="2">PepSY domain-containing protein</fullName>
    </submittedName>
</protein>
<comment type="caution">
    <text evidence="2">The sequence shown here is derived from an EMBL/GenBank/DDBJ whole genome shotgun (WGS) entry which is preliminary data.</text>
</comment>
<keyword evidence="1" id="KW-0472">Membrane</keyword>
<dbReference type="Proteomes" id="UP000265926">
    <property type="component" value="Unassembled WGS sequence"/>
</dbReference>
<evidence type="ECO:0000313" key="3">
    <source>
        <dbReference type="Proteomes" id="UP000265926"/>
    </source>
</evidence>
<proteinExistence type="predicted"/>
<evidence type="ECO:0000313" key="2">
    <source>
        <dbReference type="EMBL" id="RIJ45603.1"/>
    </source>
</evidence>
<feature type="transmembrane region" description="Helical" evidence="1">
    <location>
        <begin position="262"/>
        <end position="282"/>
    </location>
</feature>
<feature type="transmembrane region" description="Helical" evidence="1">
    <location>
        <begin position="477"/>
        <end position="503"/>
    </location>
</feature>
<dbReference type="EMBL" id="QWGR01000022">
    <property type="protein sequence ID" value="RIJ45603.1"/>
    <property type="molecule type" value="Genomic_DNA"/>
</dbReference>
<organism evidence="2 3">
    <name type="scientific">Maribellus luteus</name>
    <dbReference type="NCBI Taxonomy" id="2305463"/>
    <lineage>
        <taxon>Bacteria</taxon>
        <taxon>Pseudomonadati</taxon>
        <taxon>Bacteroidota</taxon>
        <taxon>Bacteroidia</taxon>
        <taxon>Marinilabiliales</taxon>
        <taxon>Prolixibacteraceae</taxon>
        <taxon>Maribellus</taxon>
    </lineage>
</organism>
<evidence type="ECO:0000256" key="1">
    <source>
        <dbReference type="SAM" id="Phobius"/>
    </source>
</evidence>